<dbReference type="HOGENOM" id="CLU_3083159_0_0_10"/>
<organism evidence="1 2">
    <name type="scientific">Segatella buccae ATCC 33574</name>
    <dbReference type="NCBI Taxonomy" id="873513"/>
    <lineage>
        <taxon>Bacteria</taxon>
        <taxon>Pseudomonadati</taxon>
        <taxon>Bacteroidota</taxon>
        <taxon>Bacteroidia</taxon>
        <taxon>Bacteroidales</taxon>
        <taxon>Prevotellaceae</taxon>
        <taxon>Segatella</taxon>
    </lineage>
</organism>
<evidence type="ECO:0000313" key="2">
    <source>
        <dbReference type="Proteomes" id="UP000003112"/>
    </source>
</evidence>
<dbReference type="EMBL" id="AEPD01000033">
    <property type="protein sequence ID" value="EFU29905.1"/>
    <property type="molecule type" value="Genomic_DNA"/>
</dbReference>
<comment type="caution">
    <text evidence="1">The sequence shown here is derived from an EMBL/GenBank/DDBJ whole genome shotgun (WGS) entry which is preliminary data.</text>
</comment>
<protein>
    <submittedName>
        <fullName evidence="1">Uncharacterized protein</fullName>
    </submittedName>
</protein>
<proteinExistence type="predicted"/>
<dbReference type="AlphaFoldDB" id="E6K997"/>
<name>E6K997_9BACT</name>
<keyword evidence="2" id="KW-1185">Reference proteome</keyword>
<gene>
    <name evidence="1" type="ORF">HMPREF6485_2183</name>
</gene>
<dbReference type="Proteomes" id="UP000003112">
    <property type="component" value="Unassembled WGS sequence"/>
</dbReference>
<reference evidence="1 2" key="1">
    <citation type="submission" date="2010-10" db="EMBL/GenBank/DDBJ databases">
        <authorList>
            <person name="Muzny D."/>
            <person name="Qin X."/>
            <person name="Deng J."/>
            <person name="Jiang H."/>
            <person name="Liu Y."/>
            <person name="Qu J."/>
            <person name="Song X.-Z."/>
            <person name="Zhang L."/>
            <person name="Thornton R."/>
            <person name="Coyle M."/>
            <person name="Francisco L."/>
            <person name="Jackson L."/>
            <person name="Javaid M."/>
            <person name="Korchina V."/>
            <person name="Kovar C."/>
            <person name="Mata R."/>
            <person name="Mathew T."/>
            <person name="Ngo R."/>
            <person name="Nguyen L."/>
            <person name="Nguyen N."/>
            <person name="Okwuonu G."/>
            <person name="Ongeri F."/>
            <person name="Pham C."/>
            <person name="Simmons D."/>
            <person name="Wilczek-Boney K."/>
            <person name="Hale W."/>
            <person name="Jakkamsetti A."/>
            <person name="Pham P."/>
            <person name="Ruth R."/>
            <person name="San Lucas F."/>
            <person name="Warren J."/>
            <person name="Zhang J."/>
            <person name="Zhao Z."/>
            <person name="Zhou C."/>
            <person name="Zhu D."/>
            <person name="Lee S."/>
            <person name="Bess C."/>
            <person name="Blankenburg K."/>
            <person name="Forbes L."/>
            <person name="Fu Q."/>
            <person name="Gubbala S."/>
            <person name="Hirani K."/>
            <person name="Jayaseelan J.C."/>
            <person name="Lara F."/>
            <person name="Munidasa M."/>
            <person name="Palculict T."/>
            <person name="Patil S."/>
            <person name="Pu L.-L."/>
            <person name="Saada N."/>
            <person name="Tang L."/>
            <person name="Weissenberger G."/>
            <person name="Zhu Y."/>
            <person name="Hemphill L."/>
            <person name="Shang Y."/>
            <person name="Youmans B."/>
            <person name="Ayvaz T."/>
            <person name="Ross M."/>
            <person name="Santibanez J."/>
            <person name="Aqrawi P."/>
            <person name="Gross S."/>
            <person name="Joshi V."/>
            <person name="Fowler G."/>
            <person name="Nazareth L."/>
            <person name="Reid J."/>
            <person name="Worley K."/>
            <person name="Petrosino J."/>
            <person name="Highlander S."/>
            <person name="Gibbs R."/>
        </authorList>
    </citation>
    <scope>NUCLEOTIDE SEQUENCE [LARGE SCALE GENOMIC DNA]</scope>
    <source>
        <strain evidence="1 2">ATCC 33574</strain>
    </source>
</reference>
<sequence length="52" mass="5507">MVIGLAKDVALFVFAYVANTVGFHIATVSGLRLEGDQFVTVETVEPVPCGKP</sequence>
<accession>E6K997</accession>
<evidence type="ECO:0000313" key="1">
    <source>
        <dbReference type="EMBL" id="EFU29905.1"/>
    </source>
</evidence>